<proteinExistence type="predicted"/>
<feature type="domain" description="RNB" evidence="1">
    <location>
        <begin position="390"/>
        <end position="686"/>
    </location>
</feature>
<dbReference type="Proteomes" id="UP001418222">
    <property type="component" value="Unassembled WGS sequence"/>
</dbReference>
<name>A0AAP0G3D9_9ASPA</name>
<dbReference type="GO" id="GO:0006402">
    <property type="term" value="P:mRNA catabolic process"/>
    <property type="evidence" value="ECO:0007669"/>
    <property type="project" value="TreeGrafter"/>
</dbReference>
<dbReference type="GO" id="GO:0003723">
    <property type="term" value="F:RNA binding"/>
    <property type="evidence" value="ECO:0007669"/>
    <property type="project" value="InterPro"/>
</dbReference>
<dbReference type="Pfam" id="PF25255">
    <property type="entry name" value="WHD_RNase_II"/>
    <property type="match status" value="1"/>
</dbReference>
<dbReference type="AlphaFoldDB" id="A0AAP0G3D9"/>
<reference evidence="2 3" key="1">
    <citation type="journal article" date="2022" name="Nat. Plants">
        <title>Genomes of leafy and leafless Platanthera orchids illuminate the evolution of mycoheterotrophy.</title>
        <authorList>
            <person name="Li M.H."/>
            <person name="Liu K.W."/>
            <person name="Li Z."/>
            <person name="Lu H.C."/>
            <person name="Ye Q.L."/>
            <person name="Zhang D."/>
            <person name="Wang J.Y."/>
            <person name="Li Y.F."/>
            <person name="Zhong Z.M."/>
            <person name="Liu X."/>
            <person name="Yu X."/>
            <person name="Liu D.K."/>
            <person name="Tu X.D."/>
            <person name="Liu B."/>
            <person name="Hao Y."/>
            <person name="Liao X.Y."/>
            <person name="Jiang Y.T."/>
            <person name="Sun W.H."/>
            <person name="Chen J."/>
            <person name="Chen Y.Q."/>
            <person name="Ai Y."/>
            <person name="Zhai J.W."/>
            <person name="Wu S.S."/>
            <person name="Zhou Z."/>
            <person name="Hsiao Y.Y."/>
            <person name="Wu W.L."/>
            <person name="Chen Y.Y."/>
            <person name="Lin Y.F."/>
            <person name="Hsu J.L."/>
            <person name="Li C.Y."/>
            <person name="Wang Z.W."/>
            <person name="Zhao X."/>
            <person name="Zhong W.Y."/>
            <person name="Ma X.K."/>
            <person name="Ma L."/>
            <person name="Huang J."/>
            <person name="Chen G.Z."/>
            <person name="Huang M.Z."/>
            <person name="Huang L."/>
            <person name="Peng D.H."/>
            <person name="Luo Y.B."/>
            <person name="Zou S.Q."/>
            <person name="Chen S.P."/>
            <person name="Lan S."/>
            <person name="Tsai W.C."/>
            <person name="Van de Peer Y."/>
            <person name="Liu Z.J."/>
        </authorList>
    </citation>
    <scope>NUCLEOTIDE SEQUENCE [LARGE SCALE GENOMIC DNA]</scope>
    <source>
        <strain evidence="2">Lor287</strain>
    </source>
</reference>
<evidence type="ECO:0000313" key="3">
    <source>
        <dbReference type="Proteomes" id="UP001418222"/>
    </source>
</evidence>
<dbReference type="SUPFAM" id="SSF50249">
    <property type="entry name" value="Nucleic acid-binding proteins"/>
    <property type="match status" value="1"/>
</dbReference>
<organism evidence="2 3">
    <name type="scientific">Platanthera zijinensis</name>
    <dbReference type="NCBI Taxonomy" id="2320716"/>
    <lineage>
        <taxon>Eukaryota</taxon>
        <taxon>Viridiplantae</taxon>
        <taxon>Streptophyta</taxon>
        <taxon>Embryophyta</taxon>
        <taxon>Tracheophyta</taxon>
        <taxon>Spermatophyta</taxon>
        <taxon>Magnoliopsida</taxon>
        <taxon>Liliopsida</taxon>
        <taxon>Asparagales</taxon>
        <taxon>Orchidaceae</taxon>
        <taxon>Orchidoideae</taxon>
        <taxon>Orchideae</taxon>
        <taxon>Orchidinae</taxon>
        <taxon>Platanthera</taxon>
    </lineage>
</organism>
<comment type="caution">
    <text evidence="2">The sequence shown here is derived from an EMBL/GenBank/DDBJ whole genome shotgun (WGS) entry which is preliminary data.</text>
</comment>
<dbReference type="GO" id="GO:0000932">
    <property type="term" value="C:P-body"/>
    <property type="evidence" value="ECO:0007669"/>
    <property type="project" value="TreeGrafter"/>
</dbReference>
<dbReference type="SMART" id="SM00955">
    <property type="entry name" value="RNB"/>
    <property type="match status" value="1"/>
</dbReference>
<dbReference type="InterPro" id="IPR057324">
    <property type="entry name" value="WH_RNase_II"/>
</dbReference>
<keyword evidence="3" id="KW-1185">Reference proteome</keyword>
<dbReference type="InterPro" id="IPR050180">
    <property type="entry name" value="RNR_Ribonuclease"/>
</dbReference>
<dbReference type="Pfam" id="PF23161">
    <property type="entry name" value="HTH_RNase_II"/>
    <property type="match status" value="1"/>
</dbReference>
<dbReference type="InterPro" id="IPR056403">
    <property type="entry name" value="RNase_II_barrel"/>
</dbReference>
<dbReference type="PANTHER" id="PTHR23355:SF42">
    <property type="entry name" value="RIBONUCLEASE II, CHLOROPLASTIC_MITOCHONDRIAL"/>
    <property type="match status" value="1"/>
</dbReference>
<sequence>MATRAVSGCSIVRCAAYMPLHLLLHRRSFCISLPPKRPTLQSSHSQSFSSNPPTPQFHVGYSTSHAHSLVDYVMEELKAMRSRRRARATNKAELPCDAELLDVKHAKRSLQKGCLLQFRKDSQKLLLAVAQKPDGKKNWVVCDQNGVVSSIKPQQITYIVSSFENFDYSDIPDFIQKARSLLDPTILECAWEELLENKRSVTPEELAEIIYGCSEPLESYCAHLLLSEDDIYFNQVEFKGHASFYEPRPTIQVEELIHRKNLKEESDKEVEEFVKLLMSAKASPLCSKPPKISWLKDENCIRWITSLEAYAIDVCKSDEQKKMAGNILKEMGLSKTSSSALNLLINIGYFPVHVNLDLLKFNIRAEQSEQVLLAAEDLLTSSVDVDEAIRKDLSYLKVYAIDVDEPDELDDALSVMRLPDGRIKVWIHVADPTCLVKPHSIIDREAMQNGTSIFLPTATFSMFPEKLAMKGMSLQQGKLCKAVSVSVTLQEDGSIADYTIDNSIIRPTYMLTYESASELLHLGLEEESELRTLSEAASLRLQWRRNQGAIDTSTIESRVKVVNPDVPEPSINLYAEDQSDPAMRLVSEMMILCGEVVATFGSVHNIPLPYRGQPQSSISAFAFSHLPEGPVRSSAYVRIMRAAEMNFNKPIRHGVLGIPGYVQFTSPIRRYMDLLAHYQIKSFLRGESMPFSSGELEGIHCLVDMHVKVAKKLQNSSLRYWLLEYFRRQPRERKFGALILRFIKDRIASLLLVEAGIQACAAVSVGKQIGDEIEVFIEEAHPRDDILSVREV</sequence>
<dbReference type="Pfam" id="PF23163">
    <property type="entry name" value="CSD_RNase_II"/>
    <property type="match status" value="1"/>
</dbReference>
<accession>A0AAP0G3D9</accession>
<dbReference type="InterPro" id="IPR056404">
    <property type="entry name" value="HTH_RNase_II"/>
</dbReference>
<dbReference type="Pfam" id="PF00773">
    <property type="entry name" value="RNB"/>
    <property type="match status" value="1"/>
</dbReference>
<evidence type="ECO:0000259" key="1">
    <source>
        <dbReference type="SMART" id="SM00955"/>
    </source>
</evidence>
<dbReference type="GO" id="GO:0000175">
    <property type="term" value="F:3'-5'-RNA exonuclease activity"/>
    <property type="evidence" value="ECO:0007669"/>
    <property type="project" value="TreeGrafter"/>
</dbReference>
<dbReference type="InterPro" id="IPR012340">
    <property type="entry name" value="NA-bd_OB-fold"/>
</dbReference>
<gene>
    <name evidence="2" type="ORF">KSP39_PZI013396</name>
</gene>
<evidence type="ECO:0000313" key="2">
    <source>
        <dbReference type="EMBL" id="KAK8935432.1"/>
    </source>
</evidence>
<protein>
    <recommendedName>
        <fullName evidence="1">RNB domain-containing protein</fullName>
    </recommendedName>
</protein>
<dbReference type="InterPro" id="IPR001900">
    <property type="entry name" value="RNase_II/R"/>
</dbReference>
<dbReference type="PANTHER" id="PTHR23355">
    <property type="entry name" value="RIBONUCLEASE"/>
    <property type="match status" value="1"/>
</dbReference>
<dbReference type="EMBL" id="JBBWWQ010000011">
    <property type="protein sequence ID" value="KAK8935432.1"/>
    <property type="molecule type" value="Genomic_DNA"/>
</dbReference>